<name>H2YQF0_CIOSA</name>
<evidence type="ECO:0000256" key="8">
    <source>
        <dbReference type="ARBA" id="ARBA00023136"/>
    </source>
</evidence>
<keyword evidence="5 9" id="KW-0735">Signal-anchor</keyword>
<proteinExistence type="inferred from homology"/>
<dbReference type="EC" id="2.4.1.-" evidence="9"/>
<protein>
    <recommendedName>
        <fullName evidence="9">Hexosyltransferase</fullName>
        <ecNumber evidence="9">2.4.1.-</ecNumber>
    </recommendedName>
</protein>
<dbReference type="PANTHER" id="PTHR12369:SF11">
    <property type="entry name" value="HEXOSYLTRANSFERASE"/>
    <property type="match status" value="1"/>
</dbReference>
<dbReference type="AlphaFoldDB" id="H2YQF0"/>
<dbReference type="GO" id="GO:0047238">
    <property type="term" value="F:glucuronosyl-N-acetylgalactosaminyl-proteoglycan 4-beta-N-acetylgalactosaminyltransferase activity"/>
    <property type="evidence" value="ECO:0007669"/>
    <property type="project" value="TreeGrafter"/>
</dbReference>
<comment type="subcellular location">
    <subcellularLocation>
        <location evidence="1 9">Golgi apparatus</location>
        <location evidence="1 9">Golgi stack membrane</location>
        <topology evidence="1 9">Single-pass type II membrane protein</topology>
    </subcellularLocation>
</comment>
<dbReference type="STRING" id="51511.ENSCSAVP00000007558"/>
<dbReference type="GeneTree" id="ENSGT01050000244857"/>
<sequence length="476" mass="54253">MRLQNRVNIPRIMTGVMLGIFSRIALNQLWSSVKLDKIQISIEAVQELNCPNCNIDDYCVLCEPTNVEPHTNKIPAAYKPKGMYEITRWLQFDEKHVYDIINEEPKISLNGHWMEEFRAVTQVALEYVNANEMLGQSWSLVKLHDGYLRRDTLRGTDYLLDIIAKPKHYNNSAQGVERMFRVHLVHPLQPIEQAEQVYIQKNIQAKLKIIIPSKITSPQILTSIENFAKSKPNKNVELILVLFVGRTKDEISKAQIKIQELEQTIKNQPDVTIHVYPVEGLFSYFNGLRHGLLKATESTDVVLAATIDSAFMEQIYYHCKANAIPQKRVYIPIAFGQFNPDIIVKGMPPGKPKDVNKRDHNKFTGYWMHDTFNVMCANQADLVKILTNLRSLGRRTGSSTEELGTQIYNAFLRADFEVISSVEPGLYKTYGVTCSKAELSEKSYKKCRHTKALGLGSKPALGILYINEVLQKKAKV</sequence>
<dbReference type="GO" id="GO:0032580">
    <property type="term" value="C:Golgi cisterna membrane"/>
    <property type="evidence" value="ECO:0007669"/>
    <property type="project" value="UniProtKB-SubCell"/>
</dbReference>
<dbReference type="PANTHER" id="PTHR12369">
    <property type="entry name" value="CHONDROITIN SYNTHASE"/>
    <property type="match status" value="1"/>
</dbReference>
<evidence type="ECO:0000313" key="10">
    <source>
        <dbReference type="Ensembl" id="ENSCSAVP00000007558.1"/>
    </source>
</evidence>
<dbReference type="Ensembl" id="ENSCSAVT00000007657.1">
    <property type="protein sequence ID" value="ENSCSAVP00000007558.1"/>
    <property type="gene ID" value="ENSCSAVG00000004514.1"/>
</dbReference>
<dbReference type="HOGENOM" id="CLU_577399_0_0_1"/>
<organism evidence="10 11">
    <name type="scientific">Ciona savignyi</name>
    <name type="common">Pacific transparent sea squirt</name>
    <dbReference type="NCBI Taxonomy" id="51511"/>
    <lineage>
        <taxon>Eukaryota</taxon>
        <taxon>Metazoa</taxon>
        <taxon>Chordata</taxon>
        <taxon>Tunicata</taxon>
        <taxon>Ascidiacea</taxon>
        <taxon>Phlebobranchia</taxon>
        <taxon>Cionidae</taxon>
        <taxon>Ciona</taxon>
    </lineage>
</organism>
<evidence type="ECO:0000256" key="6">
    <source>
        <dbReference type="ARBA" id="ARBA00022989"/>
    </source>
</evidence>
<evidence type="ECO:0000256" key="5">
    <source>
        <dbReference type="ARBA" id="ARBA00022968"/>
    </source>
</evidence>
<evidence type="ECO:0000256" key="1">
    <source>
        <dbReference type="ARBA" id="ARBA00004447"/>
    </source>
</evidence>
<dbReference type="InterPro" id="IPR051227">
    <property type="entry name" value="CS_glycosyltransferase"/>
</dbReference>
<dbReference type="Pfam" id="PF05679">
    <property type="entry name" value="CHGN"/>
    <property type="match status" value="1"/>
</dbReference>
<keyword evidence="8" id="KW-0472">Membrane</keyword>
<evidence type="ECO:0000256" key="9">
    <source>
        <dbReference type="RuleBase" id="RU364016"/>
    </source>
</evidence>
<dbReference type="InParanoid" id="H2YQF0"/>
<reference evidence="10" key="3">
    <citation type="submission" date="2025-09" db="UniProtKB">
        <authorList>
            <consortium name="Ensembl"/>
        </authorList>
    </citation>
    <scope>IDENTIFICATION</scope>
</reference>
<keyword evidence="11" id="KW-1185">Reference proteome</keyword>
<reference evidence="11" key="1">
    <citation type="submission" date="2003-08" db="EMBL/GenBank/DDBJ databases">
        <authorList>
            <person name="Birren B."/>
            <person name="Nusbaum C."/>
            <person name="Abebe A."/>
            <person name="Abouelleil A."/>
            <person name="Adekoya E."/>
            <person name="Ait-zahra M."/>
            <person name="Allen N."/>
            <person name="Allen T."/>
            <person name="An P."/>
            <person name="Anderson M."/>
            <person name="Anderson S."/>
            <person name="Arachchi H."/>
            <person name="Armbruster J."/>
            <person name="Bachantsang P."/>
            <person name="Baldwin J."/>
            <person name="Barry A."/>
            <person name="Bayul T."/>
            <person name="Blitshsteyn B."/>
            <person name="Bloom T."/>
            <person name="Blye J."/>
            <person name="Boguslavskiy L."/>
            <person name="Borowsky M."/>
            <person name="Boukhgalter B."/>
            <person name="Brunache A."/>
            <person name="Butler J."/>
            <person name="Calixte N."/>
            <person name="Calvo S."/>
            <person name="Camarata J."/>
            <person name="Campo K."/>
            <person name="Chang J."/>
            <person name="Cheshatsang Y."/>
            <person name="Citroen M."/>
            <person name="Collymore A."/>
            <person name="Considine T."/>
            <person name="Cook A."/>
            <person name="Cooke P."/>
            <person name="Corum B."/>
            <person name="Cuomo C."/>
            <person name="David R."/>
            <person name="Dawoe T."/>
            <person name="Degray S."/>
            <person name="Dodge S."/>
            <person name="Dooley K."/>
            <person name="Dorje P."/>
            <person name="Dorjee K."/>
            <person name="Dorris L."/>
            <person name="Duffey N."/>
            <person name="Dupes A."/>
            <person name="Elkins T."/>
            <person name="Engels R."/>
            <person name="Erickson J."/>
            <person name="Farina A."/>
            <person name="Faro S."/>
            <person name="Ferreira P."/>
            <person name="Fischer H."/>
            <person name="Fitzgerald M."/>
            <person name="Foley K."/>
            <person name="Gage D."/>
            <person name="Galagan J."/>
            <person name="Gearin G."/>
            <person name="Gnerre S."/>
            <person name="Gnirke A."/>
            <person name="Goyette A."/>
            <person name="Graham J."/>
            <person name="Grandbois E."/>
            <person name="Gyaltsen K."/>
            <person name="Hafez N."/>
            <person name="Hagopian D."/>
            <person name="Hagos B."/>
            <person name="Hall J."/>
            <person name="Hatcher B."/>
            <person name="Heller A."/>
            <person name="Higgins H."/>
            <person name="Honan T."/>
            <person name="Horn A."/>
            <person name="Houde N."/>
            <person name="Hughes L."/>
            <person name="Hulme W."/>
            <person name="Husby E."/>
            <person name="Iliev I."/>
            <person name="Jaffe D."/>
            <person name="Jones C."/>
            <person name="Kamal M."/>
            <person name="Kamat A."/>
            <person name="Kamvysselis M."/>
            <person name="Karlsson E."/>
            <person name="Kells C."/>
            <person name="Kieu A."/>
            <person name="Kisner P."/>
            <person name="Kodira C."/>
            <person name="Kulbokas E."/>
            <person name="Labutti K."/>
            <person name="Lama D."/>
            <person name="Landers T."/>
            <person name="Leger J."/>
            <person name="Levine S."/>
            <person name="Lewis D."/>
            <person name="Lewis T."/>
            <person name="Lindblad-toh K."/>
            <person name="Liu X."/>
            <person name="Lokyitsang T."/>
            <person name="Lokyitsang Y."/>
            <person name="Lucien O."/>
            <person name="Lui A."/>
            <person name="Ma L.J."/>
            <person name="Mabbitt R."/>
            <person name="Macdonald J."/>
            <person name="Maclean C."/>
            <person name="Major J."/>
            <person name="Manning J."/>
            <person name="Marabella R."/>
            <person name="Maru K."/>
            <person name="Matthews C."/>
            <person name="Mauceli E."/>
            <person name="Mccarthy M."/>
            <person name="Mcdonough S."/>
            <person name="Mcghee T."/>
            <person name="Meldrim J."/>
            <person name="Meneus L."/>
            <person name="Mesirov J."/>
            <person name="Mihalev A."/>
            <person name="Mihova T."/>
            <person name="Mikkelsen T."/>
            <person name="Mlenga V."/>
            <person name="Moru K."/>
            <person name="Mozes J."/>
            <person name="Mulrain L."/>
            <person name="Munson G."/>
            <person name="Naylor J."/>
            <person name="Newes C."/>
            <person name="Nguyen C."/>
            <person name="Nguyen N."/>
            <person name="Nguyen T."/>
            <person name="Nicol R."/>
            <person name="Nielsen C."/>
            <person name="Nizzari M."/>
            <person name="Norbu C."/>
            <person name="Norbu N."/>
            <person name="O'donnell P."/>
            <person name="Okoawo O."/>
            <person name="O'leary S."/>
            <person name="Omotosho B."/>
            <person name="O'neill K."/>
            <person name="Osman S."/>
            <person name="Parker S."/>
            <person name="Perrin D."/>
            <person name="Phunkhang P."/>
            <person name="Piqani B."/>
            <person name="Purcell S."/>
            <person name="Rachupka T."/>
            <person name="Ramasamy U."/>
            <person name="Rameau R."/>
            <person name="Ray V."/>
            <person name="Raymond C."/>
            <person name="Retta R."/>
            <person name="Richardson S."/>
            <person name="Rise C."/>
            <person name="Rodriguez J."/>
            <person name="Rogers J."/>
            <person name="Rogov P."/>
            <person name="Rutman M."/>
            <person name="Schupbach R."/>
            <person name="Seaman C."/>
            <person name="Settipalli S."/>
            <person name="Sharpe T."/>
            <person name="Sheridan J."/>
            <person name="Sherpa N."/>
            <person name="Shi J."/>
            <person name="Smirnov S."/>
            <person name="Smith C."/>
            <person name="Sougnez C."/>
            <person name="Spencer B."/>
            <person name="Stalker J."/>
            <person name="Stange-thomann N."/>
            <person name="Stavropoulos S."/>
            <person name="Stetson K."/>
            <person name="Stone C."/>
            <person name="Stone S."/>
            <person name="Stubbs M."/>
            <person name="Talamas J."/>
            <person name="Tchuinga P."/>
            <person name="Tenzing P."/>
            <person name="Tesfaye S."/>
            <person name="Theodore J."/>
            <person name="Thoulutsang Y."/>
            <person name="Topham K."/>
            <person name="Towey S."/>
            <person name="Tsamla T."/>
            <person name="Tsomo N."/>
            <person name="Vallee D."/>
            <person name="Vassiliev H."/>
            <person name="Venkataraman V."/>
            <person name="Vinson J."/>
            <person name="Vo A."/>
            <person name="Wade C."/>
            <person name="Wang S."/>
            <person name="Wangchuk T."/>
            <person name="Wangdi T."/>
            <person name="Whittaker C."/>
            <person name="Wilkinson J."/>
            <person name="Wu Y."/>
            <person name="Wyman D."/>
            <person name="Yadav S."/>
            <person name="Yang S."/>
            <person name="Yang X."/>
            <person name="Yeager S."/>
            <person name="Yee E."/>
            <person name="Young G."/>
            <person name="Zainoun J."/>
            <person name="Zembeck L."/>
            <person name="Zimmer A."/>
            <person name="Zody M."/>
            <person name="Lander E."/>
        </authorList>
    </citation>
    <scope>NUCLEOTIDE SEQUENCE [LARGE SCALE GENOMIC DNA]</scope>
</reference>
<keyword evidence="7 9" id="KW-0333">Golgi apparatus</keyword>
<keyword evidence="4" id="KW-0812">Transmembrane</keyword>
<evidence type="ECO:0000256" key="4">
    <source>
        <dbReference type="ARBA" id="ARBA00022692"/>
    </source>
</evidence>
<keyword evidence="3 9" id="KW-0808">Transferase</keyword>
<evidence type="ECO:0000256" key="2">
    <source>
        <dbReference type="ARBA" id="ARBA00009239"/>
    </source>
</evidence>
<accession>H2YQF0</accession>
<dbReference type="eggNOG" id="KOG3588">
    <property type="taxonomic scope" value="Eukaryota"/>
</dbReference>
<dbReference type="Proteomes" id="UP000007875">
    <property type="component" value="Unassembled WGS sequence"/>
</dbReference>
<evidence type="ECO:0000256" key="7">
    <source>
        <dbReference type="ARBA" id="ARBA00023034"/>
    </source>
</evidence>
<comment type="similarity">
    <text evidence="2 9">Belongs to the chondroitin N-acetylgalactosaminyltransferase family.</text>
</comment>
<dbReference type="InterPro" id="IPR008428">
    <property type="entry name" value="Chond_GalNAc"/>
</dbReference>
<evidence type="ECO:0000256" key="3">
    <source>
        <dbReference type="ARBA" id="ARBA00022679"/>
    </source>
</evidence>
<keyword evidence="6" id="KW-1133">Transmembrane helix</keyword>
<dbReference type="OMA" id="RWLQFDE"/>
<evidence type="ECO:0000313" key="11">
    <source>
        <dbReference type="Proteomes" id="UP000007875"/>
    </source>
</evidence>
<reference evidence="10" key="2">
    <citation type="submission" date="2025-08" db="UniProtKB">
        <authorList>
            <consortium name="Ensembl"/>
        </authorList>
    </citation>
    <scope>IDENTIFICATION</scope>
</reference>